<evidence type="ECO:0000313" key="1">
    <source>
        <dbReference type="EMBL" id="GGG34196.1"/>
    </source>
</evidence>
<reference evidence="1" key="2">
    <citation type="submission" date="2020-09" db="EMBL/GenBank/DDBJ databases">
        <authorList>
            <person name="Sun Q."/>
            <person name="Zhou Y."/>
        </authorList>
    </citation>
    <scope>NUCLEOTIDE SEQUENCE</scope>
    <source>
        <strain evidence="1">CGMCC 1.15760</strain>
    </source>
</reference>
<comment type="caution">
    <text evidence="1">The sequence shown here is derived from an EMBL/GenBank/DDBJ whole genome shotgun (WGS) entry which is preliminary data.</text>
</comment>
<reference evidence="1" key="1">
    <citation type="journal article" date="2014" name="Int. J. Syst. Evol. Microbiol.">
        <title>Complete genome sequence of Corynebacterium casei LMG S-19264T (=DSM 44701T), isolated from a smear-ripened cheese.</title>
        <authorList>
            <consortium name="US DOE Joint Genome Institute (JGI-PGF)"/>
            <person name="Walter F."/>
            <person name="Albersmeier A."/>
            <person name="Kalinowski J."/>
            <person name="Ruckert C."/>
        </authorList>
    </citation>
    <scope>NUCLEOTIDE SEQUENCE</scope>
    <source>
        <strain evidence="1">CGMCC 1.15760</strain>
    </source>
</reference>
<dbReference type="EMBL" id="BMJT01000020">
    <property type="protein sequence ID" value="GGG34196.1"/>
    <property type="molecule type" value="Genomic_DNA"/>
</dbReference>
<proteinExistence type="predicted"/>
<organism evidence="1 2">
    <name type="scientific">Lysinibacillus alkalisoli</name>
    <dbReference type="NCBI Taxonomy" id="1911548"/>
    <lineage>
        <taxon>Bacteria</taxon>
        <taxon>Bacillati</taxon>
        <taxon>Bacillota</taxon>
        <taxon>Bacilli</taxon>
        <taxon>Bacillales</taxon>
        <taxon>Bacillaceae</taxon>
        <taxon>Lysinibacillus</taxon>
    </lineage>
</organism>
<accession>A0A917LJJ5</accession>
<keyword evidence="2" id="KW-1185">Reference proteome</keyword>
<dbReference type="AlphaFoldDB" id="A0A917LJJ5"/>
<gene>
    <name evidence="1" type="ORF">GCM10007425_31150</name>
</gene>
<name>A0A917LJJ5_9BACI</name>
<evidence type="ECO:0000313" key="2">
    <source>
        <dbReference type="Proteomes" id="UP000616608"/>
    </source>
</evidence>
<protein>
    <submittedName>
        <fullName evidence="1">Uncharacterized protein</fullName>
    </submittedName>
</protein>
<sequence>MDKFSIARCISLEQSISGSLLITLRQQDFTISTNYCSLMPSISILIFSFGSFKNTTSVSQRVVRPVPIFNKGISASLAPGTNLSLFIKRNSC</sequence>
<dbReference type="Proteomes" id="UP000616608">
    <property type="component" value="Unassembled WGS sequence"/>
</dbReference>